<dbReference type="Proteomes" id="UP000190626">
    <property type="component" value="Unassembled WGS sequence"/>
</dbReference>
<reference evidence="10" key="1">
    <citation type="submission" date="2016-07" db="EMBL/GenBank/DDBJ databases">
        <authorList>
            <person name="Florea S."/>
            <person name="Webb J.S."/>
            <person name="Jaromczyk J."/>
            <person name="Schardl C.L."/>
        </authorList>
    </citation>
    <scope>NUCLEOTIDE SEQUENCE [LARGE SCALE GENOMIC DNA]</scope>
    <source>
        <strain evidence="10">CY1</strain>
    </source>
</reference>
<feature type="transmembrane region" description="Helical" evidence="8">
    <location>
        <begin position="83"/>
        <end position="106"/>
    </location>
</feature>
<dbReference type="STRING" id="1469647.BC351_22035"/>
<organism evidence="9 10">
    <name type="scientific">Paenibacillus ferrarius</name>
    <dbReference type="NCBI Taxonomy" id="1469647"/>
    <lineage>
        <taxon>Bacteria</taxon>
        <taxon>Bacillati</taxon>
        <taxon>Bacillota</taxon>
        <taxon>Bacilli</taxon>
        <taxon>Bacillales</taxon>
        <taxon>Paenibacillaceae</taxon>
        <taxon>Paenibacillus</taxon>
    </lineage>
</organism>
<feature type="transmembrane region" description="Helical" evidence="8">
    <location>
        <begin position="118"/>
        <end position="135"/>
    </location>
</feature>
<keyword evidence="10" id="KW-1185">Reference proteome</keyword>
<dbReference type="RefSeq" id="WP_079411438.1">
    <property type="nucleotide sequence ID" value="NZ_MBTG01000008.1"/>
</dbReference>
<evidence type="ECO:0000256" key="4">
    <source>
        <dbReference type="ARBA" id="ARBA00022544"/>
    </source>
</evidence>
<keyword evidence="3" id="KW-0813">Transport</keyword>
<dbReference type="InterPro" id="IPR004761">
    <property type="entry name" value="Spore_GerAB"/>
</dbReference>
<feature type="transmembrane region" description="Helical" evidence="8">
    <location>
        <begin position="190"/>
        <end position="207"/>
    </location>
</feature>
<dbReference type="OrthoDB" id="2446105at2"/>
<feature type="transmembrane region" description="Helical" evidence="8">
    <location>
        <begin position="219"/>
        <end position="240"/>
    </location>
</feature>
<comment type="caution">
    <text evidence="9">The sequence shown here is derived from an EMBL/GenBank/DDBJ whole genome shotgun (WGS) entry which is preliminary data.</text>
</comment>
<accession>A0A1V4HMV0</accession>
<feature type="transmembrane region" description="Helical" evidence="8">
    <location>
        <begin position="147"/>
        <end position="165"/>
    </location>
</feature>
<dbReference type="PANTHER" id="PTHR34975:SF2">
    <property type="entry name" value="SPORE GERMINATION PROTEIN A2"/>
    <property type="match status" value="1"/>
</dbReference>
<evidence type="ECO:0000256" key="2">
    <source>
        <dbReference type="ARBA" id="ARBA00007998"/>
    </source>
</evidence>
<dbReference type="AlphaFoldDB" id="A0A1V4HMV0"/>
<dbReference type="EMBL" id="MBTG01000008">
    <property type="protein sequence ID" value="OPH59014.1"/>
    <property type="molecule type" value="Genomic_DNA"/>
</dbReference>
<evidence type="ECO:0000256" key="7">
    <source>
        <dbReference type="ARBA" id="ARBA00023136"/>
    </source>
</evidence>
<keyword evidence="7 8" id="KW-0472">Membrane</keyword>
<evidence type="ECO:0000256" key="6">
    <source>
        <dbReference type="ARBA" id="ARBA00022989"/>
    </source>
</evidence>
<dbReference type="Pfam" id="PF03845">
    <property type="entry name" value="Spore_permease"/>
    <property type="match status" value="1"/>
</dbReference>
<comment type="similarity">
    <text evidence="2">Belongs to the amino acid-polyamine-organocation (APC) superfamily. Spore germination protein (SGP) (TC 2.A.3.9) family.</text>
</comment>
<dbReference type="GO" id="GO:0016020">
    <property type="term" value="C:membrane"/>
    <property type="evidence" value="ECO:0007669"/>
    <property type="project" value="UniProtKB-SubCell"/>
</dbReference>
<dbReference type="Gene3D" id="1.20.1740.10">
    <property type="entry name" value="Amino acid/polyamine transporter I"/>
    <property type="match status" value="1"/>
</dbReference>
<keyword evidence="5 8" id="KW-0812">Transmembrane</keyword>
<evidence type="ECO:0000256" key="1">
    <source>
        <dbReference type="ARBA" id="ARBA00004141"/>
    </source>
</evidence>
<evidence type="ECO:0000313" key="9">
    <source>
        <dbReference type="EMBL" id="OPH59014.1"/>
    </source>
</evidence>
<feature type="transmembrane region" description="Helical" evidence="8">
    <location>
        <begin position="269"/>
        <end position="291"/>
    </location>
</feature>
<gene>
    <name evidence="9" type="ORF">BC351_22035</name>
</gene>
<proteinExistence type="inferred from homology"/>
<protein>
    <submittedName>
        <fullName evidence="9">Uncharacterized protein</fullName>
    </submittedName>
</protein>
<dbReference type="NCBIfam" id="TIGR00912">
    <property type="entry name" value="2A0309"/>
    <property type="match status" value="1"/>
</dbReference>
<keyword evidence="4" id="KW-0309">Germination</keyword>
<evidence type="ECO:0000256" key="5">
    <source>
        <dbReference type="ARBA" id="ARBA00022692"/>
    </source>
</evidence>
<evidence type="ECO:0000313" key="10">
    <source>
        <dbReference type="Proteomes" id="UP000190626"/>
    </source>
</evidence>
<keyword evidence="6 8" id="KW-1133">Transmembrane helix</keyword>
<evidence type="ECO:0000256" key="8">
    <source>
        <dbReference type="SAM" id="Phobius"/>
    </source>
</evidence>
<feature type="transmembrane region" description="Helical" evidence="8">
    <location>
        <begin position="303"/>
        <end position="327"/>
    </location>
</feature>
<feature type="transmembrane region" description="Helical" evidence="8">
    <location>
        <begin position="333"/>
        <end position="352"/>
    </location>
</feature>
<feature type="transmembrane region" description="Helical" evidence="8">
    <location>
        <begin position="42"/>
        <end position="62"/>
    </location>
</feature>
<evidence type="ECO:0000256" key="3">
    <source>
        <dbReference type="ARBA" id="ARBA00022448"/>
    </source>
</evidence>
<comment type="subcellular location">
    <subcellularLocation>
        <location evidence="1">Membrane</location>
        <topology evidence="1">Multi-pass membrane protein</topology>
    </subcellularLocation>
</comment>
<name>A0A1V4HMV0_9BACL</name>
<dbReference type="PANTHER" id="PTHR34975">
    <property type="entry name" value="SPORE GERMINATION PROTEIN A2"/>
    <property type="match status" value="1"/>
</dbReference>
<dbReference type="GO" id="GO:0009847">
    <property type="term" value="P:spore germination"/>
    <property type="evidence" value="ECO:0007669"/>
    <property type="project" value="InterPro"/>
</dbReference>
<sequence>MGEAKNKITSTQLAFFTIQTAIGEGALTLPYSLHTISAGDGWISLILAGISSQLVIVLIWLICRKYPELTLIEILPKLVGKSIGMVISLLFIAYFTALASIVLLNYTKIISSWIFPTTPRWIIMTLMMFTTYYLAKESLRMIARFEVLMSSILVILMGLILFPLFKGNMLYLLPIGIAGSWDIIKGVENAAIAMAGFELMFVVYPLIQSGERTILKTMMLSYSIVTLFYLLIVIACFIFFSPEELDIVPEPVLYMLKAVSFRFFERTDLIFLSFWITVVMTSIVNYVYFAATSIQKLFQVKQPSLVTLLVVIICWLLVVVPSDFLLIEKLNAWFSRVTLIMIYGLPILLFAISSWKHRKMKTVVE</sequence>